<proteinExistence type="predicted"/>
<evidence type="ECO:0000313" key="2">
    <source>
        <dbReference type="EMBL" id="PDK41849.1"/>
    </source>
</evidence>
<dbReference type="Proteomes" id="UP000522007">
    <property type="component" value="Unassembled WGS sequence"/>
</dbReference>
<comment type="caution">
    <text evidence="1">The sequence shown here is derived from an EMBL/GenBank/DDBJ whole genome shotgun (WGS) entry which is preliminary data.</text>
</comment>
<name>A0A7X0TA76_LISWE</name>
<dbReference type="Proteomes" id="UP000219632">
    <property type="component" value="Unassembled WGS sequence"/>
</dbReference>
<evidence type="ECO:0000313" key="1">
    <source>
        <dbReference type="EMBL" id="MBC1323154.1"/>
    </source>
</evidence>
<dbReference type="NCBIfam" id="TIGR04197">
    <property type="entry name" value="T7SS_SACOL2603"/>
    <property type="match status" value="1"/>
</dbReference>
<dbReference type="EMBL" id="JAAROP010000009">
    <property type="protein sequence ID" value="MBC1323154.1"/>
    <property type="molecule type" value="Genomic_DNA"/>
</dbReference>
<dbReference type="EMBL" id="NYPG01000002">
    <property type="protein sequence ID" value="PDK41849.1"/>
    <property type="molecule type" value="Genomic_DNA"/>
</dbReference>
<gene>
    <name evidence="2" type="ORF">AFZ32_03715</name>
    <name evidence="1" type="ORF">HB853_09370</name>
</gene>
<organism evidence="1 4">
    <name type="scientific">Listeria welshimeri</name>
    <dbReference type="NCBI Taxonomy" id="1643"/>
    <lineage>
        <taxon>Bacteria</taxon>
        <taxon>Bacillati</taxon>
        <taxon>Bacillota</taxon>
        <taxon>Bacilli</taxon>
        <taxon>Bacillales</taxon>
        <taxon>Listeriaceae</taxon>
        <taxon>Listeria</taxon>
    </lineage>
</organism>
<sequence>MSEIKVKEETVKKYSSDMKESAKAMDYLPMKDGNMAFSRANSINQLRTALFDLVEAVEAFQVVVETDATRLKNLGESFASKDRALRRMMG</sequence>
<dbReference type="Pfam" id="PF11328">
    <property type="entry name" value="DUF3130"/>
    <property type="match status" value="1"/>
</dbReference>
<keyword evidence="3" id="KW-1185">Reference proteome</keyword>
<reference evidence="1 4" key="2">
    <citation type="submission" date="2020-03" db="EMBL/GenBank/DDBJ databases">
        <title>Soil Listeria distribution.</title>
        <authorList>
            <person name="Liao J."/>
            <person name="Wiedmann M."/>
        </authorList>
    </citation>
    <scope>NUCLEOTIDE SEQUENCE [LARGE SCALE GENOMIC DNA]</scope>
    <source>
        <strain evidence="1 4">FSL L7-1829</strain>
    </source>
</reference>
<protein>
    <submittedName>
        <fullName evidence="1">DUF3130 family protein</fullName>
    </submittedName>
    <submittedName>
        <fullName evidence="2">TIGR04197 family type VII secretion effector</fullName>
    </submittedName>
</protein>
<dbReference type="RefSeq" id="WP_097349887.1">
    <property type="nucleotide sequence ID" value="NZ_CP122330.1"/>
</dbReference>
<evidence type="ECO:0000313" key="4">
    <source>
        <dbReference type="Proteomes" id="UP000522007"/>
    </source>
</evidence>
<evidence type="ECO:0000313" key="3">
    <source>
        <dbReference type="Proteomes" id="UP000219632"/>
    </source>
</evidence>
<dbReference type="AlphaFoldDB" id="A0A7X0TA76"/>
<accession>A0A7X0TA76</accession>
<dbReference type="InterPro" id="IPR021477">
    <property type="entry name" value="TVIIS_effector_SACOL2603_fam"/>
</dbReference>
<reference evidence="2 3" key="1">
    <citation type="submission" date="2017-09" db="EMBL/GenBank/DDBJ databases">
        <title>Draft Genomes of 144 Listeria Monocytogenes isolates from foods.</title>
        <authorList>
            <person name="Wu C.H."/>
            <person name="Ng J."/>
            <person name="Kiang D."/>
            <person name="Chen C.-Y."/>
            <person name="Frink S."/>
            <person name="Lafrades M."/>
            <person name="Morales C."/>
            <person name="Park P."/>
            <person name="Zwick M."/>
        </authorList>
    </citation>
    <scope>NUCLEOTIDE SEQUENCE [LARGE SCALE GENOMIC DNA]</scope>
    <source>
        <strain evidence="2 3">CDPHFDLB-F14M01633.75-2</strain>
    </source>
</reference>